<feature type="transmembrane region" description="Helical" evidence="7">
    <location>
        <begin position="396"/>
        <end position="416"/>
    </location>
</feature>
<reference evidence="8 9" key="1">
    <citation type="submission" date="2016-02" db="EMBL/GenBank/DDBJ databases">
        <title>Genome sequence of Clostridium colicanis DSM 13634.</title>
        <authorList>
            <person name="Poehlein A."/>
            <person name="Daniel R."/>
        </authorList>
    </citation>
    <scope>NUCLEOTIDE SEQUENCE [LARGE SCALE GENOMIC DNA]</scope>
    <source>
        <strain evidence="8 9">DSM 13634</strain>
    </source>
</reference>
<comment type="subcellular location">
    <subcellularLocation>
        <location evidence="1">Membrane</location>
        <topology evidence="1">Multi-pass membrane protein</topology>
    </subcellularLocation>
</comment>
<sequence length="423" mass="44350">MSENVLAKEKSNLKESAATLEAFKKVILALQHLVAMFGATVLVPIITGFDPTVSLLSAGVGTLIFHACTKRKVPVFLGSSFAFISGILAVKEKFNGDLTYAQGGIVVAGLIYVIMSLLVKKVGVENIRKYLPNQVVGPMIIVIGMTLLPTAIDMASGNFIISGITLALALLITLKGKGFLKQLAILIAVVVGYIVSFKFGIVDTKVINEAPIFAIPNFTLPKFDLGAIAVIAPTVLAVFMEHIGDITTNGEVVGKNFIEDPGLNRTLLGDGLATAFAGFIGGPANTTYGENTGVLAITKNYNPAILRITAVFAIVLGFVAKVGGVLRSIPSPVMGGISIMLFSMISLIGVRTLKADNLKSDIKNIIIIVCIIVIGLGTSYLEKFAGISIGIPVTESVKITGLSLAAIVGVVLNAILNKPTVNK</sequence>
<keyword evidence="5 7" id="KW-1133">Transmembrane helix</keyword>
<keyword evidence="3" id="KW-0813">Transport</keyword>
<evidence type="ECO:0000256" key="6">
    <source>
        <dbReference type="ARBA" id="ARBA00023136"/>
    </source>
</evidence>
<evidence type="ECO:0000313" key="8">
    <source>
        <dbReference type="EMBL" id="KYH29000.1"/>
    </source>
</evidence>
<feature type="transmembrane region" description="Helical" evidence="7">
    <location>
        <begin position="304"/>
        <end position="323"/>
    </location>
</feature>
<dbReference type="Pfam" id="PF00860">
    <property type="entry name" value="Xan_ur_permease"/>
    <property type="match status" value="1"/>
</dbReference>
<keyword evidence="6 7" id="KW-0472">Membrane</keyword>
<comment type="similarity">
    <text evidence="2">Belongs to the nucleobase:cation symporter-2 (NCS2) (TC 2.A.40) family.</text>
</comment>
<dbReference type="NCBIfam" id="TIGR00801">
    <property type="entry name" value="ncs2"/>
    <property type="match status" value="1"/>
</dbReference>
<feature type="transmembrane region" description="Helical" evidence="7">
    <location>
        <begin position="158"/>
        <end position="176"/>
    </location>
</feature>
<dbReference type="GO" id="GO:0005886">
    <property type="term" value="C:plasma membrane"/>
    <property type="evidence" value="ECO:0007669"/>
    <property type="project" value="TreeGrafter"/>
</dbReference>
<dbReference type="EMBL" id="LTBB01000006">
    <property type="protein sequence ID" value="KYH29000.1"/>
    <property type="molecule type" value="Genomic_DNA"/>
</dbReference>
<evidence type="ECO:0000256" key="5">
    <source>
        <dbReference type="ARBA" id="ARBA00022989"/>
    </source>
</evidence>
<feature type="transmembrane region" description="Helical" evidence="7">
    <location>
        <begin position="100"/>
        <end position="119"/>
    </location>
</feature>
<proteinExistence type="inferred from homology"/>
<dbReference type="RefSeq" id="WP_061858288.1">
    <property type="nucleotide sequence ID" value="NZ_LTBB01000006.1"/>
</dbReference>
<dbReference type="PANTHER" id="PTHR42810">
    <property type="entry name" value="PURINE PERMEASE C1399.01C-RELATED"/>
    <property type="match status" value="1"/>
</dbReference>
<evidence type="ECO:0000256" key="2">
    <source>
        <dbReference type="ARBA" id="ARBA00008821"/>
    </source>
</evidence>
<evidence type="ECO:0000256" key="4">
    <source>
        <dbReference type="ARBA" id="ARBA00022692"/>
    </source>
</evidence>
<keyword evidence="9" id="KW-1185">Reference proteome</keyword>
<accession>A0A151AN63</accession>
<feature type="transmembrane region" description="Helical" evidence="7">
    <location>
        <begin position="183"/>
        <end position="202"/>
    </location>
</feature>
<evidence type="ECO:0000256" key="3">
    <source>
        <dbReference type="ARBA" id="ARBA00022448"/>
    </source>
</evidence>
<organism evidence="8 9">
    <name type="scientific">Clostridium colicanis DSM 13634</name>
    <dbReference type="NCBI Taxonomy" id="1121305"/>
    <lineage>
        <taxon>Bacteria</taxon>
        <taxon>Bacillati</taxon>
        <taxon>Bacillota</taxon>
        <taxon>Clostridia</taxon>
        <taxon>Eubacteriales</taxon>
        <taxon>Clostridiaceae</taxon>
        <taxon>Clostridium</taxon>
    </lineage>
</organism>
<keyword evidence="4 7" id="KW-0812">Transmembrane</keyword>
<evidence type="ECO:0000313" key="9">
    <source>
        <dbReference type="Proteomes" id="UP000075374"/>
    </source>
</evidence>
<dbReference type="STRING" id="1121305.CLCOL_14400"/>
<dbReference type="Proteomes" id="UP000075374">
    <property type="component" value="Unassembled WGS sequence"/>
</dbReference>
<dbReference type="PANTHER" id="PTHR42810:SF2">
    <property type="entry name" value="PURINE PERMEASE C1399.01C-RELATED"/>
    <property type="match status" value="1"/>
</dbReference>
<feature type="transmembrane region" description="Helical" evidence="7">
    <location>
        <begin position="329"/>
        <end position="350"/>
    </location>
</feature>
<feature type="transmembrane region" description="Helical" evidence="7">
    <location>
        <begin position="75"/>
        <end position="94"/>
    </location>
</feature>
<dbReference type="PATRIC" id="fig|1121305.3.peg.1445"/>
<dbReference type="PROSITE" id="PS01116">
    <property type="entry name" value="XANTH_URACIL_PERMASE"/>
    <property type="match status" value="1"/>
</dbReference>
<comment type="caution">
    <text evidence="8">The sequence shown here is derived from an EMBL/GenBank/DDBJ whole genome shotgun (WGS) entry which is preliminary data.</text>
</comment>
<dbReference type="InterPro" id="IPR006043">
    <property type="entry name" value="NCS2"/>
</dbReference>
<dbReference type="InterPro" id="IPR006042">
    <property type="entry name" value="Xan_ur_permease"/>
</dbReference>
<protein>
    <submittedName>
        <fullName evidence="8">Uracil permease</fullName>
    </submittedName>
</protein>
<dbReference type="AlphaFoldDB" id="A0A151AN63"/>
<feature type="transmembrane region" description="Helical" evidence="7">
    <location>
        <begin position="222"/>
        <end position="240"/>
    </location>
</feature>
<evidence type="ECO:0000256" key="7">
    <source>
        <dbReference type="SAM" id="Phobius"/>
    </source>
</evidence>
<feature type="transmembrane region" description="Helical" evidence="7">
    <location>
        <begin position="362"/>
        <end position="381"/>
    </location>
</feature>
<name>A0A151AN63_9CLOT</name>
<feature type="transmembrane region" description="Helical" evidence="7">
    <location>
        <begin position="131"/>
        <end position="152"/>
    </location>
</feature>
<evidence type="ECO:0000256" key="1">
    <source>
        <dbReference type="ARBA" id="ARBA00004141"/>
    </source>
</evidence>
<gene>
    <name evidence="8" type="primary">pyrP</name>
    <name evidence="8" type="ORF">CLCOL_14400</name>
</gene>
<dbReference type="GO" id="GO:0042907">
    <property type="term" value="F:xanthine transmembrane transporter activity"/>
    <property type="evidence" value="ECO:0007669"/>
    <property type="project" value="TreeGrafter"/>
</dbReference>